<name>A0ABV8QN45_9GAMM</name>
<organism evidence="3 4">
    <name type="scientific">Marinobacter lacisalsi</name>
    <dbReference type="NCBI Taxonomy" id="475979"/>
    <lineage>
        <taxon>Bacteria</taxon>
        <taxon>Pseudomonadati</taxon>
        <taxon>Pseudomonadota</taxon>
        <taxon>Gammaproteobacteria</taxon>
        <taxon>Pseudomonadales</taxon>
        <taxon>Marinobacteraceae</taxon>
        <taxon>Marinobacter</taxon>
    </lineage>
</organism>
<dbReference type="InterPro" id="IPR004629">
    <property type="entry name" value="WecG_TagA_CpsF"/>
</dbReference>
<comment type="caution">
    <text evidence="3">The sequence shown here is derived from an EMBL/GenBank/DDBJ whole genome shotgun (WGS) entry which is preliminary data.</text>
</comment>
<keyword evidence="4" id="KW-1185">Reference proteome</keyword>
<accession>A0ABV8QN45</accession>
<keyword evidence="1" id="KW-0328">Glycosyltransferase</keyword>
<dbReference type="Proteomes" id="UP001595798">
    <property type="component" value="Unassembled WGS sequence"/>
</dbReference>
<evidence type="ECO:0000256" key="2">
    <source>
        <dbReference type="ARBA" id="ARBA00022679"/>
    </source>
</evidence>
<gene>
    <name evidence="3" type="ORF">ACFOZ5_18580</name>
</gene>
<proteinExistence type="predicted"/>
<dbReference type="EMBL" id="JBHSDI010000063">
    <property type="protein sequence ID" value="MFC4261032.1"/>
    <property type="molecule type" value="Genomic_DNA"/>
</dbReference>
<keyword evidence="2" id="KW-0808">Transferase</keyword>
<reference evidence="4" key="1">
    <citation type="journal article" date="2019" name="Int. J. Syst. Evol. Microbiol.">
        <title>The Global Catalogue of Microorganisms (GCM) 10K type strain sequencing project: providing services to taxonomists for standard genome sequencing and annotation.</title>
        <authorList>
            <consortium name="The Broad Institute Genomics Platform"/>
            <consortium name="The Broad Institute Genome Sequencing Center for Infectious Disease"/>
            <person name="Wu L."/>
            <person name="Ma J."/>
        </authorList>
    </citation>
    <scope>NUCLEOTIDE SEQUENCE [LARGE SCALE GENOMIC DNA]</scope>
    <source>
        <strain evidence="4">CECT 7297</strain>
    </source>
</reference>
<dbReference type="CDD" id="cd06533">
    <property type="entry name" value="Glyco_transf_WecG_TagA"/>
    <property type="match status" value="1"/>
</dbReference>
<evidence type="ECO:0000313" key="4">
    <source>
        <dbReference type="Proteomes" id="UP001595798"/>
    </source>
</evidence>
<evidence type="ECO:0000313" key="3">
    <source>
        <dbReference type="EMBL" id="MFC4261032.1"/>
    </source>
</evidence>
<protein>
    <submittedName>
        <fullName evidence="3">WecB/TagA/CpsF family glycosyltransferase</fullName>
    </submittedName>
</protein>
<dbReference type="PANTHER" id="PTHR34136">
    <property type="match status" value="1"/>
</dbReference>
<dbReference type="NCBIfam" id="TIGR00696">
    <property type="entry name" value="wecG_tagA_cpsF"/>
    <property type="match status" value="1"/>
</dbReference>
<sequence length="261" mass="28953">MTAYEKPDPFPVLPLAGYPVSALTTEELKTQLIRDLARGRRRMLFFVNTNFVNQCTALKPEFKQPEVILVNDGIGMDIASLLIHQRRYPDNLNGTDFVPALLETLVARYHSGDGEVAAPPSVFLLGAKPGVARQAARVLEDRGVLVAGALDGYDESADNNRVLADMNASGADIVLVATGNPRQETWILANAPSLDARLLIGVGALLDFLAGDKPRAPEIIRRLHLEWLYRLSLEPRRLARRYTVDIGHFLIRCFREREQGT</sequence>
<dbReference type="Pfam" id="PF03808">
    <property type="entry name" value="Glyco_tran_WecG"/>
    <property type="match status" value="1"/>
</dbReference>
<dbReference type="PANTHER" id="PTHR34136:SF1">
    <property type="entry name" value="UDP-N-ACETYL-D-MANNOSAMINURONIC ACID TRANSFERASE"/>
    <property type="match status" value="1"/>
</dbReference>
<evidence type="ECO:0000256" key="1">
    <source>
        <dbReference type="ARBA" id="ARBA00022676"/>
    </source>
</evidence>
<dbReference type="RefSeq" id="WP_379890163.1">
    <property type="nucleotide sequence ID" value="NZ_JBHSDI010000063.1"/>
</dbReference>